<accession>A0A9N9C8X5</accession>
<dbReference type="EMBL" id="CAJVPP010002286">
    <property type="protein sequence ID" value="CAG8594928.1"/>
    <property type="molecule type" value="Genomic_DNA"/>
</dbReference>
<name>A0A9N9C8X5_FUNMO</name>
<comment type="caution">
    <text evidence="1">The sequence shown here is derived from an EMBL/GenBank/DDBJ whole genome shotgun (WGS) entry which is preliminary data.</text>
</comment>
<evidence type="ECO:0000313" key="1">
    <source>
        <dbReference type="EMBL" id="CAG8594928.1"/>
    </source>
</evidence>
<sequence length="76" mass="8732">MPTTYISVSGIPTLQNLTANVLRILAWNSDAALLIEQQKIFVSFTMRPTLLSSSSVPRVRIRLDHYSCSKRYKRNY</sequence>
<reference evidence="1" key="1">
    <citation type="submission" date="2021-06" db="EMBL/GenBank/DDBJ databases">
        <authorList>
            <person name="Kallberg Y."/>
            <person name="Tangrot J."/>
            <person name="Rosling A."/>
        </authorList>
    </citation>
    <scope>NUCLEOTIDE SEQUENCE</scope>
    <source>
        <strain evidence="1">87-6 pot B 2015</strain>
    </source>
</reference>
<protein>
    <submittedName>
        <fullName evidence="1">14848_t:CDS:1</fullName>
    </submittedName>
</protein>
<dbReference type="AlphaFoldDB" id="A0A9N9C8X5"/>
<dbReference type="Proteomes" id="UP000789375">
    <property type="component" value="Unassembled WGS sequence"/>
</dbReference>
<keyword evidence="2" id="KW-1185">Reference proteome</keyword>
<evidence type="ECO:0000313" key="2">
    <source>
        <dbReference type="Proteomes" id="UP000789375"/>
    </source>
</evidence>
<organism evidence="1 2">
    <name type="scientific">Funneliformis mosseae</name>
    <name type="common">Endomycorrhizal fungus</name>
    <name type="synonym">Glomus mosseae</name>
    <dbReference type="NCBI Taxonomy" id="27381"/>
    <lineage>
        <taxon>Eukaryota</taxon>
        <taxon>Fungi</taxon>
        <taxon>Fungi incertae sedis</taxon>
        <taxon>Mucoromycota</taxon>
        <taxon>Glomeromycotina</taxon>
        <taxon>Glomeromycetes</taxon>
        <taxon>Glomerales</taxon>
        <taxon>Glomeraceae</taxon>
        <taxon>Funneliformis</taxon>
    </lineage>
</organism>
<gene>
    <name evidence="1" type="ORF">FMOSSE_LOCUS8639</name>
</gene>
<proteinExistence type="predicted"/>